<dbReference type="RefSeq" id="WP_210534684.1">
    <property type="nucleotide sequence ID" value="NZ_JAGKTC010000001.1"/>
</dbReference>
<comment type="caution">
    <text evidence="1">The sequence shown here is derived from an EMBL/GenBank/DDBJ whole genome shotgun (WGS) entry which is preliminary data.</text>
</comment>
<dbReference type="Proteomes" id="UP000673447">
    <property type="component" value="Unassembled WGS sequence"/>
</dbReference>
<proteinExistence type="predicted"/>
<reference evidence="1" key="2">
    <citation type="submission" date="2021-03" db="EMBL/GenBank/DDBJ databases">
        <authorList>
            <person name="Cao W."/>
        </authorList>
    </citation>
    <scope>NUCLEOTIDE SEQUENCE</scope>
    <source>
        <strain evidence="1">110414</strain>
    </source>
</reference>
<sequence>MKKEIQELSSFEVDQVSGGDEMTYEWGSWLGRALRGALESMPALPTTYIN</sequence>
<protein>
    <recommendedName>
        <fullName evidence="3">Bacteriocin</fullName>
    </recommendedName>
</protein>
<keyword evidence="2" id="KW-1185">Reference proteome</keyword>
<name>A0A940WWG9_9GAMM</name>
<accession>A0A940WWG9</accession>
<dbReference type="AlphaFoldDB" id="A0A940WWG9"/>
<dbReference type="EMBL" id="JAGKTC010000001">
    <property type="protein sequence ID" value="MBP3982794.1"/>
    <property type="molecule type" value="Genomic_DNA"/>
</dbReference>
<gene>
    <name evidence="1" type="ORF">J5837_00035</name>
</gene>
<evidence type="ECO:0008006" key="3">
    <source>
        <dbReference type="Google" id="ProtNLM"/>
    </source>
</evidence>
<evidence type="ECO:0000313" key="2">
    <source>
        <dbReference type="Proteomes" id="UP000673447"/>
    </source>
</evidence>
<organism evidence="1 2">
    <name type="scientific">Pseudoxanthomonas helianthi</name>
    <dbReference type="NCBI Taxonomy" id="1453541"/>
    <lineage>
        <taxon>Bacteria</taxon>
        <taxon>Pseudomonadati</taxon>
        <taxon>Pseudomonadota</taxon>
        <taxon>Gammaproteobacteria</taxon>
        <taxon>Lysobacterales</taxon>
        <taxon>Lysobacteraceae</taxon>
        <taxon>Pseudoxanthomonas</taxon>
    </lineage>
</organism>
<reference evidence="1" key="1">
    <citation type="journal article" date="2016" name="Int. J. Syst. Evol. Microbiol.">
        <title>Pseudoxanthomonas helianthi sp. nov., isolated from roots of Jerusalem artichoke (Helianthus tuberosus).</title>
        <authorList>
            <person name="Kittiwongwattana C."/>
            <person name="Thawai C."/>
        </authorList>
    </citation>
    <scope>NUCLEOTIDE SEQUENCE</scope>
    <source>
        <strain evidence="1">110414</strain>
    </source>
</reference>
<evidence type="ECO:0000313" key="1">
    <source>
        <dbReference type="EMBL" id="MBP3982794.1"/>
    </source>
</evidence>